<name>A0ABD5AYJ9_STACR</name>
<dbReference type="Proteomes" id="UP001240157">
    <property type="component" value="Unassembled WGS sequence"/>
</dbReference>
<comment type="caution">
    <text evidence="1">The sequence shown here is derived from an EMBL/GenBank/DDBJ whole genome shotgun (WGS) entry which is preliminary data.</text>
</comment>
<organism evidence="1 2">
    <name type="scientific">Staphylococcus chromogenes</name>
    <name type="common">Staphylococcus hyicus subsp. chromogenes</name>
    <dbReference type="NCBI Taxonomy" id="46126"/>
    <lineage>
        <taxon>Bacteria</taxon>
        <taxon>Bacillati</taxon>
        <taxon>Bacillota</taxon>
        <taxon>Bacilli</taxon>
        <taxon>Bacillales</taxon>
        <taxon>Staphylococcaceae</taxon>
        <taxon>Staphylococcus</taxon>
    </lineage>
</organism>
<evidence type="ECO:0000313" key="2">
    <source>
        <dbReference type="Proteomes" id="UP001240157"/>
    </source>
</evidence>
<sequence>ECIYGLYKKNRRSLQIYGFLLCYEISIMLTS</sequence>
<protein>
    <submittedName>
        <fullName evidence="1">IS6 family transposase</fullName>
    </submittedName>
</protein>
<evidence type="ECO:0000313" key="1">
    <source>
        <dbReference type="EMBL" id="MDQ7176430.1"/>
    </source>
</evidence>
<dbReference type="AlphaFoldDB" id="A0ABD5AYJ9"/>
<accession>A0ABD5AYJ9</accession>
<dbReference type="EMBL" id="JAVGJF010000121">
    <property type="protein sequence ID" value="MDQ7176430.1"/>
    <property type="molecule type" value="Genomic_DNA"/>
</dbReference>
<gene>
    <name evidence="1" type="ORF">RCF65_10560</name>
</gene>
<proteinExistence type="predicted"/>
<reference evidence="1 2" key="1">
    <citation type="submission" date="2023-08" db="EMBL/GenBank/DDBJ databases">
        <title>Whole genome sequencing of Staphylococcus chromogenes NNSch 2386.</title>
        <authorList>
            <person name="Kropotov V.S."/>
            <person name="Boriskina E.V."/>
            <person name="Gordinskaya N.A."/>
            <person name="Shkurkina I.S."/>
            <person name="Kryazhev D.V."/>
            <person name="Alekseeva A.E."/>
            <person name="Makhova M.A."/>
        </authorList>
    </citation>
    <scope>NUCLEOTIDE SEQUENCE [LARGE SCALE GENOMIC DNA]</scope>
    <source>
        <strain evidence="1 2">NNSch 2386</strain>
    </source>
</reference>
<feature type="non-terminal residue" evidence="1">
    <location>
        <position position="1"/>
    </location>
</feature>